<dbReference type="CDD" id="cd13132">
    <property type="entry name" value="MATE_eukaryotic"/>
    <property type="match status" value="1"/>
</dbReference>
<feature type="region of interest" description="Disordered" evidence="6">
    <location>
        <begin position="1"/>
        <end position="43"/>
    </location>
</feature>
<evidence type="ECO:0000256" key="4">
    <source>
        <dbReference type="ARBA" id="ARBA00022989"/>
    </source>
</evidence>
<dbReference type="PANTHER" id="PTHR11206">
    <property type="entry name" value="MULTIDRUG RESISTANCE PROTEIN"/>
    <property type="match status" value="1"/>
</dbReference>
<dbReference type="Pfam" id="PF01554">
    <property type="entry name" value="MatE"/>
    <property type="match status" value="2"/>
</dbReference>
<feature type="transmembrane region" description="Helical" evidence="7">
    <location>
        <begin position="365"/>
        <end position="386"/>
    </location>
</feature>
<evidence type="ECO:0000256" key="1">
    <source>
        <dbReference type="ARBA" id="ARBA00004141"/>
    </source>
</evidence>
<feature type="transmembrane region" description="Helical" evidence="7">
    <location>
        <begin position="105"/>
        <end position="126"/>
    </location>
</feature>
<feature type="transmembrane region" description="Helical" evidence="7">
    <location>
        <begin position="439"/>
        <end position="459"/>
    </location>
</feature>
<sequence>MSNLTMPESNEHYYTISSARRSGHHENRNKLRSSEDEYSPLLPHDAHPAKTSSFVSAATPIAYELQALVRSSVPVISSYILQNSIQTISIIAVGRSMPHNLSAAAFAYMFSTCSGWLIGMGGSTALDTLASTAFTGGSNKHQTGILLQRCIIVLTLLYIPVCIIWAFSDRLFILLGQDPELSLQSRNFLTCLIPGGLGYIYFEALKKYLQVQGLVHPATYVMLVVSPLSAVLNYLFINSNSLGLLGAPLATGISYWLSFAGLVLYTRYVAGYECWNGWDKACLSHLGIFFRIALLGIIQLGTEFWAFEIVALIAGNLGKLPLAGQSVLMTADQVLVTIPFGIGVASSVRVGGALGSRDAKGARRAAHTAAILAVSLAVIICMILIVTRNHFAKLFTTDMEVVEYVAKVMPWIGLFQIADAINGSCGGSLRGTGKQHIGAAANIMSYYVIALPLGYWLAFQGWELSGLWIAQCIGMGCVALFELAYVLRTNWQKEIDLALERIHEDGEQTEAV</sequence>
<proteinExistence type="inferred from homology"/>
<organism evidence="8 9">
    <name type="scientific">Clonostachys rhizophaga</name>
    <dbReference type="NCBI Taxonomy" id="160324"/>
    <lineage>
        <taxon>Eukaryota</taxon>
        <taxon>Fungi</taxon>
        <taxon>Dikarya</taxon>
        <taxon>Ascomycota</taxon>
        <taxon>Pezizomycotina</taxon>
        <taxon>Sordariomycetes</taxon>
        <taxon>Hypocreomycetidae</taxon>
        <taxon>Hypocreales</taxon>
        <taxon>Bionectriaceae</taxon>
        <taxon>Clonostachys</taxon>
    </lineage>
</organism>
<feature type="transmembrane region" description="Helical" evidence="7">
    <location>
        <begin position="146"/>
        <end position="167"/>
    </location>
</feature>
<dbReference type="EMBL" id="CABFNQ020000659">
    <property type="protein sequence ID" value="CAH0021630.1"/>
    <property type="molecule type" value="Genomic_DNA"/>
</dbReference>
<evidence type="ECO:0000256" key="7">
    <source>
        <dbReference type="SAM" id="Phobius"/>
    </source>
</evidence>
<evidence type="ECO:0000256" key="3">
    <source>
        <dbReference type="ARBA" id="ARBA00022692"/>
    </source>
</evidence>
<reference evidence="8" key="1">
    <citation type="submission" date="2021-10" db="EMBL/GenBank/DDBJ databases">
        <authorList>
            <person name="Piombo E."/>
        </authorList>
    </citation>
    <scope>NUCLEOTIDE SEQUENCE</scope>
</reference>
<evidence type="ECO:0000256" key="2">
    <source>
        <dbReference type="ARBA" id="ARBA00010199"/>
    </source>
</evidence>
<dbReference type="GO" id="GO:0015297">
    <property type="term" value="F:antiporter activity"/>
    <property type="evidence" value="ECO:0007669"/>
    <property type="project" value="InterPro"/>
</dbReference>
<dbReference type="InterPro" id="IPR002528">
    <property type="entry name" value="MATE_fam"/>
</dbReference>
<comment type="caution">
    <text evidence="8">The sequence shown here is derived from an EMBL/GenBank/DDBJ whole genome shotgun (WGS) entry which is preliminary data.</text>
</comment>
<comment type="similarity">
    <text evidence="2">Belongs to the multi antimicrobial extrusion (MATE) (TC 2.A.66.1) family.</text>
</comment>
<dbReference type="GO" id="GO:0016020">
    <property type="term" value="C:membrane"/>
    <property type="evidence" value="ECO:0007669"/>
    <property type="project" value="UniProtKB-SubCell"/>
</dbReference>
<protein>
    <recommendedName>
        <fullName evidence="10">MATE efflux family protein</fullName>
    </recommendedName>
</protein>
<dbReference type="InterPro" id="IPR045069">
    <property type="entry name" value="MATE_euk"/>
</dbReference>
<gene>
    <name evidence="8" type="ORF">CRHIZ90672A_00010309</name>
</gene>
<dbReference type="GO" id="GO:0042910">
    <property type="term" value="F:xenobiotic transmembrane transporter activity"/>
    <property type="evidence" value="ECO:0007669"/>
    <property type="project" value="InterPro"/>
</dbReference>
<evidence type="ECO:0008006" key="10">
    <source>
        <dbReference type="Google" id="ProtNLM"/>
    </source>
</evidence>
<evidence type="ECO:0000313" key="9">
    <source>
        <dbReference type="Proteomes" id="UP000696573"/>
    </source>
</evidence>
<keyword evidence="3 7" id="KW-0812">Transmembrane</keyword>
<feature type="transmembrane region" description="Helical" evidence="7">
    <location>
        <begin position="188"/>
        <end position="205"/>
    </location>
</feature>
<dbReference type="NCBIfam" id="TIGR00797">
    <property type="entry name" value="matE"/>
    <property type="match status" value="1"/>
</dbReference>
<feature type="transmembrane region" description="Helical" evidence="7">
    <location>
        <begin position="465"/>
        <end position="487"/>
    </location>
</feature>
<feature type="transmembrane region" description="Helical" evidence="7">
    <location>
        <begin position="217"/>
        <end position="237"/>
    </location>
</feature>
<name>A0A9N9V914_9HYPO</name>
<keyword evidence="4 7" id="KW-1133">Transmembrane helix</keyword>
<dbReference type="GO" id="GO:1990961">
    <property type="term" value="P:xenobiotic detoxification by transmembrane export across the plasma membrane"/>
    <property type="evidence" value="ECO:0007669"/>
    <property type="project" value="InterPro"/>
</dbReference>
<keyword evidence="9" id="KW-1185">Reference proteome</keyword>
<feature type="transmembrane region" description="Helical" evidence="7">
    <location>
        <begin position="244"/>
        <end position="268"/>
    </location>
</feature>
<evidence type="ECO:0000256" key="5">
    <source>
        <dbReference type="ARBA" id="ARBA00023136"/>
    </source>
</evidence>
<feature type="compositionally biased region" description="Basic and acidic residues" evidence="6">
    <location>
        <begin position="24"/>
        <end position="35"/>
    </location>
</feature>
<dbReference type="OrthoDB" id="2126698at2759"/>
<feature type="transmembrane region" description="Helical" evidence="7">
    <location>
        <begin position="326"/>
        <end position="345"/>
    </location>
</feature>
<accession>A0A9N9V914</accession>
<dbReference type="AlphaFoldDB" id="A0A9N9V914"/>
<evidence type="ECO:0000313" key="8">
    <source>
        <dbReference type="EMBL" id="CAH0021630.1"/>
    </source>
</evidence>
<evidence type="ECO:0000256" key="6">
    <source>
        <dbReference type="SAM" id="MobiDB-lite"/>
    </source>
</evidence>
<feature type="transmembrane region" description="Helical" evidence="7">
    <location>
        <begin position="288"/>
        <end position="314"/>
    </location>
</feature>
<comment type="subcellular location">
    <subcellularLocation>
        <location evidence="1">Membrane</location>
        <topology evidence="1">Multi-pass membrane protein</topology>
    </subcellularLocation>
</comment>
<keyword evidence="5 7" id="KW-0472">Membrane</keyword>
<dbReference type="Proteomes" id="UP000696573">
    <property type="component" value="Unassembled WGS sequence"/>
</dbReference>